<evidence type="ECO:0000313" key="3">
    <source>
        <dbReference type="Proteomes" id="UP000031561"/>
    </source>
</evidence>
<dbReference type="Pfam" id="PF23981">
    <property type="entry name" value="DUF7305"/>
    <property type="match status" value="1"/>
</dbReference>
<evidence type="ECO:0000259" key="1">
    <source>
        <dbReference type="Pfam" id="PF23981"/>
    </source>
</evidence>
<organism evidence="2 3">
    <name type="scientific">Lyngbya confervoides BDU141951</name>
    <dbReference type="NCBI Taxonomy" id="1574623"/>
    <lineage>
        <taxon>Bacteria</taxon>
        <taxon>Bacillati</taxon>
        <taxon>Cyanobacteriota</taxon>
        <taxon>Cyanophyceae</taxon>
        <taxon>Oscillatoriophycideae</taxon>
        <taxon>Oscillatoriales</taxon>
        <taxon>Microcoleaceae</taxon>
        <taxon>Lyngbya</taxon>
    </lineage>
</organism>
<name>A0ABD4T6X7_9CYAN</name>
<dbReference type="EMBL" id="JTHE03000088">
    <property type="protein sequence ID" value="MCM1984199.1"/>
    <property type="molecule type" value="Genomic_DNA"/>
</dbReference>
<reference evidence="2 3" key="1">
    <citation type="journal article" date="2015" name="Genome Announc.">
        <title>Draft Genome Sequence of Filamentous Marine Cyanobacterium Lyngbya confervoides Strain BDU141951.</title>
        <authorList>
            <person name="Chandrababunaidu M.M."/>
            <person name="Sen D."/>
            <person name="Tripathy S."/>
        </authorList>
    </citation>
    <scope>NUCLEOTIDE SEQUENCE [LARGE SCALE GENOMIC DNA]</scope>
    <source>
        <strain evidence="2 3">BDU141951</strain>
    </source>
</reference>
<dbReference type="RefSeq" id="WP_166275889.1">
    <property type="nucleotide sequence ID" value="NZ_JTHE03000088.1"/>
</dbReference>
<dbReference type="Proteomes" id="UP000031561">
    <property type="component" value="Unassembled WGS sequence"/>
</dbReference>
<keyword evidence="3" id="KW-1185">Reference proteome</keyword>
<feature type="domain" description="DUF7305" evidence="1">
    <location>
        <begin position="285"/>
        <end position="390"/>
    </location>
</feature>
<evidence type="ECO:0000313" key="2">
    <source>
        <dbReference type="EMBL" id="MCM1984199.1"/>
    </source>
</evidence>
<sequence length="437" mass="46234">MTIGFGLMVLLVGITLVFSSNKDRTSASFQRQTYDSLSLAEGGIARSLSLLNGNYQALLRLSYDPINPATNKTYLGPNGISGDGDEESTAVDEWSVQSNLPPCFNPTAFTTTLLSGAIGASATHNYDLLAYRYNSASATGTLLVRGRNTENKAVTLLQQTLQIEDRLSSKPENFPGLLAKDIDLGNNDILGAVAGNVICTNTANCSVPINSSNCVSNAPTQAALRNAIGAGANGTVQGQIVVRDLNWPVLPIAPADPASDPNAEAIGSITSTRTLSPPTDSTDPYIYVVTNINLSGSQSLTINTSHRPVYLFVSGNITLSGNASFQHSNSPERFRIYGNPADNNESNDQQFVLNGGASAAHVFIYAPDADAGINGGSSNPDIYGAVWVKTWGLIGSNSNNAEISVPNNMPQLLGNPFSTIVVGNQTTNSKRWERRSQ</sequence>
<protein>
    <recommendedName>
        <fullName evidence="1">DUF7305 domain-containing protein</fullName>
    </recommendedName>
</protein>
<accession>A0ABD4T6X7</accession>
<proteinExistence type="predicted"/>
<dbReference type="AlphaFoldDB" id="A0ABD4T6X7"/>
<comment type="caution">
    <text evidence="2">The sequence shown here is derived from an EMBL/GenBank/DDBJ whole genome shotgun (WGS) entry which is preliminary data.</text>
</comment>
<dbReference type="InterPro" id="IPR055729">
    <property type="entry name" value="DUF7305"/>
</dbReference>
<gene>
    <name evidence="2" type="ORF">QQ91_0015345</name>
</gene>